<evidence type="ECO:0000313" key="3">
    <source>
        <dbReference type="Proteomes" id="UP000295083"/>
    </source>
</evidence>
<evidence type="ECO:0000256" key="1">
    <source>
        <dbReference type="SAM" id="MobiDB-lite"/>
    </source>
</evidence>
<proteinExistence type="predicted"/>
<dbReference type="Proteomes" id="UP000295083">
    <property type="component" value="Unassembled WGS sequence"/>
</dbReference>
<organism evidence="2 3">
    <name type="scientific">Colletotrichum spinosum</name>
    <dbReference type="NCBI Taxonomy" id="1347390"/>
    <lineage>
        <taxon>Eukaryota</taxon>
        <taxon>Fungi</taxon>
        <taxon>Dikarya</taxon>
        <taxon>Ascomycota</taxon>
        <taxon>Pezizomycotina</taxon>
        <taxon>Sordariomycetes</taxon>
        <taxon>Hypocreomycetidae</taxon>
        <taxon>Glomerellales</taxon>
        <taxon>Glomerellaceae</taxon>
        <taxon>Colletotrichum</taxon>
        <taxon>Colletotrichum orbiculare species complex</taxon>
    </lineage>
</organism>
<keyword evidence="3" id="KW-1185">Reference proteome</keyword>
<sequence length="90" mass="9857">MSAQATRLYNGIGVGAEWTDVAGNLRELPYGTRLPPPPPLTPEVLARARAPANPAYPRGSSPSPRPSFGPQTYEEWLEEMEELAAHRSAW</sequence>
<dbReference type="AlphaFoldDB" id="A0A4R8QHZ6"/>
<reference evidence="2 3" key="1">
    <citation type="submission" date="2018-11" db="EMBL/GenBank/DDBJ databases">
        <title>Genome sequence and assembly of Colletotrichum spinosum.</title>
        <authorList>
            <person name="Gan P."/>
            <person name="Shirasu K."/>
        </authorList>
    </citation>
    <scope>NUCLEOTIDE SEQUENCE [LARGE SCALE GENOMIC DNA]</scope>
    <source>
        <strain evidence="2 3">CBS 515.97</strain>
    </source>
</reference>
<protein>
    <submittedName>
        <fullName evidence="2">Uncharacterized protein</fullName>
    </submittedName>
</protein>
<evidence type="ECO:0000313" key="2">
    <source>
        <dbReference type="EMBL" id="TDZ33623.1"/>
    </source>
</evidence>
<feature type="compositionally biased region" description="Low complexity" evidence="1">
    <location>
        <begin position="50"/>
        <end position="70"/>
    </location>
</feature>
<gene>
    <name evidence="2" type="ORF">C8035_v010689</name>
</gene>
<name>A0A4R8QHZ6_9PEZI</name>
<feature type="region of interest" description="Disordered" evidence="1">
    <location>
        <begin position="50"/>
        <end position="71"/>
    </location>
</feature>
<accession>A0A4R8QHZ6</accession>
<comment type="caution">
    <text evidence="2">The sequence shown here is derived from an EMBL/GenBank/DDBJ whole genome shotgun (WGS) entry which is preliminary data.</text>
</comment>
<dbReference type="EMBL" id="QAPG01000061">
    <property type="protein sequence ID" value="TDZ33623.1"/>
    <property type="molecule type" value="Genomic_DNA"/>
</dbReference>